<sequence>MPQSIYQHPMNEHSTWIETLEGYISHQSMPPFSPPLSDDPFSRSSSSTFDGDLQTYNAVGQSRYFTGNTDDLSMFSMAHVQPPATIMPYLPMRLNADPTPLPFAIEEEDESQSETESQSTIFVADDTSSESEGPTKTRLKLLRRSLSSLSATYARHTSKTSTSPSKKAIRRIFSMHNMSKKLSTKNN</sequence>
<accession>A0A409VSH8</accession>
<keyword evidence="3" id="KW-1185">Reference proteome</keyword>
<protein>
    <submittedName>
        <fullName evidence="2">Uncharacterized protein</fullName>
    </submittedName>
</protein>
<organism evidence="2 3">
    <name type="scientific">Panaeolus cyanescens</name>
    <dbReference type="NCBI Taxonomy" id="181874"/>
    <lineage>
        <taxon>Eukaryota</taxon>
        <taxon>Fungi</taxon>
        <taxon>Dikarya</taxon>
        <taxon>Basidiomycota</taxon>
        <taxon>Agaricomycotina</taxon>
        <taxon>Agaricomycetes</taxon>
        <taxon>Agaricomycetidae</taxon>
        <taxon>Agaricales</taxon>
        <taxon>Agaricineae</taxon>
        <taxon>Galeropsidaceae</taxon>
        <taxon>Panaeolus</taxon>
    </lineage>
</organism>
<dbReference type="AlphaFoldDB" id="A0A409VSH8"/>
<dbReference type="Proteomes" id="UP000284842">
    <property type="component" value="Unassembled WGS sequence"/>
</dbReference>
<comment type="caution">
    <text evidence="2">The sequence shown here is derived from an EMBL/GenBank/DDBJ whole genome shotgun (WGS) entry which is preliminary data.</text>
</comment>
<dbReference type="EMBL" id="NHTK01005990">
    <property type="protein sequence ID" value="PPQ69224.1"/>
    <property type="molecule type" value="Genomic_DNA"/>
</dbReference>
<feature type="region of interest" description="Disordered" evidence="1">
    <location>
        <begin position="106"/>
        <end position="137"/>
    </location>
</feature>
<name>A0A409VSH8_9AGAR</name>
<proteinExistence type="predicted"/>
<dbReference type="InParanoid" id="A0A409VSH8"/>
<feature type="region of interest" description="Disordered" evidence="1">
    <location>
        <begin position="27"/>
        <end position="53"/>
    </location>
</feature>
<reference evidence="2 3" key="1">
    <citation type="journal article" date="2018" name="Evol. Lett.">
        <title>Horizontal gene cluster transfer increased hallucinogenic mushroom diversity.</title>
        <authorList>
            <person name="Reynolds H.T."/>
            <person name="Vijayakumar V."/>
            <person name="Gluck-Thaler E."/>
            <person name="Korotkin H.B."/>
            <person name="Matheny P.B."/>
            <person name="Slot J.C."/>
        </authorList>
    </citation>
    <scope>NUCLEOTIDE SEQUENCE [LARGE SCALE GENOMIC DNA]</scope>
    <source>
        <strain evidence="2 3">2629</strain>
    </source>
</reference>
<gene>
    <name evidence="2" type="ORF">CVT24_000021</name>
</gene>
<evidence type="ECO:0000313" key="3">
    <source>
        <dbReference type="Proteomes" id="UP000284842"/>
    </source>
</evidence>
<evidence type="ECO:0000256" key="1">
    <source>
        <dbReference type="SAM" id="MobiDB-lite"/>
    </source>
</evidence>
<dbReference type="OrthoDB" id="10579334at2759"/>
<feature type="compositionally biased region" description="Low complexity" evidence="1">
    <location>
        <begin position="35"/>
        <end position="50"/>
    </location>
</feature>
<evidence type="ECO:0000313" key="2">
    <source>
        <dbReference type="EMBL" id="PPQ69224.1"/>
    </source>
</evidence>